<protein>
    <submittedName>
        <fullName evidence="1">Uncharacterized protein</fullName>
    </submittedName>
</protein>
<organism evidence="1 2">
    <name type="scientific">Victivallis lenta</name>
    <dbReference type="NCBI Taxonomy" id="2606640"/>
    <lineage>
        <taxon>Bacteria</taxon>
        <taxon>Pseudomonadati</taxon>
        <taxon>Lentisphaerota</taxon>
        <taxon>Lentisphaeria</taxon>
        <taxon>Victivallales</taxon>
        <taxon>Victivallaceae</taxon>
        <taxon>Victivallis</taxon>
    </lineage>
</organism>
<dbReference type="RefSeq" id="WP_154418110.1">
    <property type="nucleotide sequence ID" value="NZ_VUNS01000008.1"/>
</dbReference>
<reference evidence="1 2" key="1">
    <citation type="submission" date="2019-08" db="EMBL/GenBank/DDBJ databases">
        <title>In-depth cultivation of the pig gut microbiome towards novel bacterial diversity and tailored functional studies.</title>
        <authorList>
            <person name="Wylensek D."/>
            <person name="Hitch T.C.A."/>
            <person name="Clavel T."/>
        </authorList>
    </citation>
    <scope>NUCLEOTIDE SEQUENCE [LARGE SCALE GENOMIC DNA]</scope>
    <source>
        <strain evidence="1 2">BBE-744-WT-12</strain>
    </source>
</reference>
<evidence type="ECO:0000313" key="2">
    <source>
        <dbReference type="Proteomes" id="UP000435649"/>
    </source>
</evidence>
<dbReference type="Proteomes" id="UP000435649">
    <property type="component" value="Unassembled WGS sequence"/>
</dbReference>
<evidence type="ECO:0000313" key="1">
    <source>
        <dbReference type="EMBL" id="MST97224.1"/>
    </source>
</evidence>
<accession>A0A844G2N2</accession>
<sequence>MNVGFCVSMTPRRLLCFAGKFNLPKIVSRMEALAAQRGCGIKRREEDIAVHFCPEGDLVFHPDEEAQMLKGSADSSIAGPGFHAAAADFCNALAGEARLAAVYEPGDPYCERGDFEALRRAVFLPFLEELLTTIEIEGGRRSEAICFAWPDDWYMLANAPENHWYCPTGLFPCSVKALFDREPMAFLQDFFIWPNREKDTVYLRNLAMSDAWTRCAFHAGDPLCKEICRSLEKVAKEDPLLPFPRKLYLELCGIVGRTPVVPEEIPEDTRFESVGFRKFPLLAPIGNWEILIPGGFRREEQKDGAIRLVEPDRCIAASSAVCQVSPDEEEEFRTRMLGRRMSQHPDKVFMENVLLGPDCRAELFRVNDWEHPFLLECRKIEPGGNLLSIMFNFKTRSEYEWGLDILKTAHCRDAVEEV</sequence>
<dbReference type="EMBL" id="VUNS01000008">
    <property type="protein sequence ID" value="MST97224.1"/>
    <property type="molecule type" value="Genomic_DNA"/>
</dbReference>
<dbReference type="AlphaFoldDB" id="A0A844G2N2"/>
<gene>
    <name evidence="1" type="ORF">FYJ85_09225</name>
</gene>
<keyword evidence="2" id="KW-1185">Reference proteome</keyword>
<comment type="caution">
    <text evidence="1">The sequence shown here is derived from an EMBL/GenBank/DDBJ whole genome shotgun (WGS) entry which is preliminary data.</text>
</comment>
<proteinExistence type="predicted"/>
<name>A0A844G2N2_9BACT</name>